<dbReference type="SUPFAM" id="SSF53187">
    <property type="entry name" value="Zn-dependent exopeptidases"/>
    <property type="match status" value="1"/>
</dbReference>
<keyword evidence="3" id="KW-0645">Protease</keyword>
<dbReference type="Pfam" id="PF00246">
    <property type="entry name" value="Peptidase_M14"/>
    <property type="match status" value="1"/>
</dbReference>
<comment type="cofactor">
    <cofactor evidence="1">
        <name>Zn(2+)</name>
        <dbReference type="ChEBI" id="CHEBI:29105"/>
    </cofactor>
</comment>
<comment type="caution">
    <text evidence="10">The sequence shown here is derived from an EMBL/GenBank/DDBJ whole genome shotgun (WGS) entry which is preliminary data.</text>
</comment>
<keyword evidence="10" id="KW-0121">Carboxypeptidase</keyword>
<evidence type="ECO:0000256" key="4">
    <source>
        <dbReference type="ARBA" id="ARBA00022801"/>
    </source>
</evidence>
<protein>
    <submittedName>
        <fullName evidence="10">M14 family zinc carboxypeptidase</fullName>
    </submittedName>
</protein>
<dbReference type="InterPro" id="IPR000834">
    <property type="entry name" value="Peptidase_M14"/>
</dbReference>
<accession>A0ABW5VZK2</accession>
<dbReference type="PROSITE" id="PS51318">
    <property type="entry name" value="TAT"/>
    <property type="match status" value="1"/>
</dbReference>
<dbReference type="Proteomes" id="UP001597479">
    <property type="component" value="Unassembled WGS sequence"/>
</dbReference>
<dbReference type="PANTHER" id="PTHR11705:SF143">
    <property type="entry name" value="SLL0236 PROTEIN"/>
    <property type="match status" value="1"/>
</dbReference>
<reference evidence="11" key="1">
    <citation type="journal article" date="2019" name="Int. J. Syst. Evol. Microbiol.">
        <title>The Global Catalogue of Microorganisms (GCM) 10K type strain sequencing project: providing services to taxonomists for standard genome sequencing and annotation.</title>
        <authorList>
            <consortium name="The Broad Institute Genomics Platform"/>
            <consortium name="The Broad Institute Genome Sequencing Center for Infectious Disease"/>
            <person name="Wu L."/>
            <person name="Ma J."/>
        </authorList>
    </citation>
    <scope>NUCLEOTIDE SEQUENCE [LARGE SCALE GENOMIC DNA]</scope>
    <source>
        <strain evidence="11">CCM 7044</strain>
    </source>
</reference>
<feature type="active site" description="Proton donor/acceptor" evidence="7">
    <location>
        <position position="354"/>
    </location>
</feature>
<keyword evidence="6" id="KW-0482">Metalloprotease</keyword>
<evidence type="ECO:0000256" key="8">
    <source>
        <dbReference type="SAM" id="SignalP"/>
    </source>
</evidence>
<keyword evidence="8" id="KW-0732">Signal</keyword>
<evidence type="ECO:0000256" key="6">
    <source>
        <dbReference type="ARBA" id="ARBA00023049"/>
    </source>
</evidence>
<evidence type="ECO:0000256" key="1">
    <source>
        <dbReference type="ARBA" id="ARBA00001947"/>
    </source>
</evidence>
<evidence type="ECO:0000256" key="7">
    <source>
        <dbReference type="PROSITE-ProRule" id="PRU01379"/>
    </source>
</evidence>
<feature type="chain" id="PRO_5046794450" evidence="8">
    <location>
        <begin position="32"/>
        <end position="405"/>
    </location>
</feature>
<evidence type="ECO:0000259" key="9">
    <source>
        <dbReference type="PROSITE" id="PS52035"/>
    </source>
</evidence>
<evidence type="ECO:0000256" key="5">
    <source>
        <dbReference type="ARBA" id="ARBA00022833"/>
    </source>
</evidence>
<name>A0ABW5VZK2_9MICO</name>
<evidence type="ECO:0000256" key="3">
    <source>
        <dbReference type="ARBA" id="ARBA00022670"/>
    </source>
</evidence>
<dbReference type="PROSITE" id="PS52035">
    <property type="entry name" value="PEPTIDASE_M14"/>
    <property type="match status" value="1"/>
</dbReference>
<keyword evidence="4" id="KW-0378">Hydrolase</keyword>
<dbReference type="RefSeq" id="WP_377187735.1">
    <property type="nucleotide sequence ID" value="NZ_JBHUOG010000002.1"/>
</dbReference>
<dbReference type="GO" id="GO:0004180">
    <property type="term" value="F:carboxypeptidase activity"/>
    <property type="evidence" value="ECO:0007669"/>
    <property type="project" value="UniProtKB-KW"/>
</dbReference>
<evidence type="ECO:0000313" key="11">
    <source>
        <dbReference type="Proteomes" id="UP001597479"/>
    </source>
</evidence>
<dbReference type="PANTHER" id="PTHR11705">
    <property type="entry name" value="PROTEASE FAMILY M14 CARBOXYPEPTIDASE A,B"/>
    <property type="match status" value="1"/>
</dbReference>
<sequence>MSTRRTVISSFAATALVAGLGLTALSAPAQAQNGNAECGNLSNPATSGWTSYAELGQRLDQIESTSHGRVDVDVFGQSRSGRDLYAARVGTGDRVLLVTSEIHGNEKVGTEALLGLLKTLGSSGSAEAQAIREGVTLVAVPTFNPDGGELNQRQNTFTWDEVQETYPALEGAASPYYYSDRAGGFDINRDFSADLDAEPSPATLPTDETEPGMYLTNESRALRDLYKDLRGEFGQVDGFVDLHHMGSCNQENETGQYVTVSLDYPPLGSEVDGNPRYADWPLLDQDGSRRLALAGANAMQEHAGKGNAETSPFFGGVVRYVHPLVADGYTWDRDYAGQARSAFALNGTKSVLFEVRGQSDDWGQKQKGMLTSVVLAGVTGIAEGLADESVEELDGDDFFELPKYW</sequence>
<dbReference type="Gene3D" id="3.40.630.10">
    <property type="entry name" value="Zn peptidases"/>
    <property type="match status" value="1"/>
</dbReference>
<evidence type="ECO:0000256" key="2">
    <source>
        <dbReference type="ARBA" id="ARBA00005988"/>
    </source>
</evidence>
<evidence type="ECO:0000313" key="10">
    <source>
        <dbReference type="EMBL" id="MFD2796334.1"/>
    </source>
</evidence>
<gene>
    <name evidence="10" type="ORF">ACFS27_22415</name>
</gene>
<keyword evidence="5" id="KW-0862">Zinc</keyword>
<feature type="domain" description="Peptidase M14" evidence="9">
    <location>
        <begin position="48"/>
        <end position="385"/>
    </location>
</feature>
<keyword evidence="11" id="KW-1185">Reference proteome</keyword>
<proteinExistence type="inferred from homology"/>
<dbReference type="InterPro" id="IPR006311">
    <property type="entry name" value="TAT_signal"/>
</dbReference>
<dbReference type="EMBL" id="JBHUOG010000002">
    <property type="protein sequence ID" value="MFD2796334.1"/>
    <property type="molecule type" value="Genomic_DNA"/>
</dbReference>
<feature type="signal peptide" evidence="8">
    <location>
        <begin position="1"/>
        <end position="31"/>
    </location>
</feature>
<comment type="similarity">
    <text evidence="2 7">Belongs to the peptidase M14 family.</text>
</comment>
<organism evidence="10 11">
    <name type="scientific">Promicromonospora vindobonensis</name>
    <dbReference type="NCBI Taxonomy" id="195748"/>
    <lineage>
        <taxon>Bacteria</taxon>
        <taxon>Bacillati</taxon>
        <taxon>Actinomycetota</taxon>
        <taxon>Actinomycetes</taxon>
        <taxon>Micrococcales</taxon>
        <taxon>Promicromonosporaceae</taxon>
        <taxon>Promicromonospora</taxon>
    </lineage>
</organism>
<dbReference type="SMART" id="SM00631">
    <property type="entry name" value="Zn_pept"/>
    <property type="match status" value="1"/>
</dbReference>